<dbReference type="Pfam" id="PF00076">
    <property type="entry name" value="RRM_1"/>
    <property type="match status" value="1"/>
</dbReference>
<evidence type="ECO:0000256" key="3">
    <source>
        <dbReference type="SAM" id="MobiDB-lite"/>
    </source>
</evidence>
<evidence type="ECO:0000256" key="1">
    <source>
        <dbReference type="ARBA" id="ARBA00022884"/>
    </source>
</evidence>
<dbReference type="Gene3D" id="3.30.70.330">
    <property type="match status" value="1"/>
</dbReference>
<evidence type="ECO:0000256" key="2">
    <source>
        <dbReference type="PROSITE-ProRule" id="PRU00176"/>
    </source>
</evidence>
<reference evidence="5" key="1">
    <citation type="submission" date="2022-08" db="EMBL/GenBank/DDBJ databases">
        <title>Novel sulphate-reducing endosymbionts in the free-living metamonad Anaeramoeba.</title>
        <authorList>
            <person name="Jerlstrom-Hultqvist J."/>
            <person name="Cepicka I."/>
            <person name="Gallot-Lavallee L."/>
            <person name="Salas-Leiva D."/>
            <person name="Curtis B.A."/>
            <person name="Zahonova K."/>
            <person name="Pipaliya S."/>
            <person name="Dacks J."/>
            <person name="Roger A.J."/>
        </authorList>
    </citation>
    <scope>NUCLEOTIDE SEQUENCE</scope>
    <source>
        <strain evidence="5">Busselton2</strain>
    </source>
</reference>
<protein>
    <submittedName>
        <fullName evidence="5">Eukaryotic initiation factor 4b-related</fullName>
    </submittedName>
</protein>
<keyword evidence="5" id="KW-0396">Initiation factor</keyword>
<name>A0AAV7Z2T8_9EUKA</name>
<feature type="compositionally biased region" description="Low complexity" evidence="3">
    <location>
        <begin position="198"/>
        <end position="207"/>
    </location>
</feature>
<proteinExistence type="predicted"/>
<evidence type="ECO:0000259" key="4">
    <source>
        <dbReference type="PROSITE" id="PS50102"/>
    </source>
</evidence>
<dbReference type="EMBL" id="JANTQA010000042">
    <property type="protein sequence ID" value="KAJ3435266.1"/>
    <property type="molecule type" value="Genomic_DNA"/>
</dbReference>
<dbReference type="PANTHER" id="PTHR23236:SF12">
    <property type="entry name" value="EUKARYOTIC INITIATION FACTOR 4B-RELATED"/>
    <property type="match status" value="1"/>
</dbReference>
<feature type="region of interest" description="Disordered" evidence="3">
    <location>
        <begin position="165"/>
        <end position="255"/>
    </location>
</feature>
<dbReference type="InterPro" id="IPR000504">
    <property type="entry name" value="RRM_dom"/>
</dbReference>
<dbReference type="GO" id="GO:0003743">
    <property type="term" value="F:translation initiation factor activity"/>
    <property type="evidence" value="ECO:0007669"/>
    <property type="project" value="UniProtKB-KW"/>
</dbReference>
<organism evidence="5 6">
    <name type="scientific">Anaeramoeba flamelloides</name>
    <dbReference type="NCBI Taxonomy" id="1746091"/>
    <lineage>
        <taxon>Eukaryota</taxon>
        <taxon>Metamonada</taxon>
        <taxon>Anaeramoebidae</taxon>
        <taxon>Anaeramoeba</taxon>
    </lineage>
</organism>
<keyword evidence="1 2" id="KW-0694">RNA-binding</keyword>
<dbReference type="InterPro" id="IPR035979">
    <property type="entry name" value="RBD_domain_sf"/>
</dbReference>
<dbReference type="AlphaFoldDB" id="A0AAV7Z2T8"/>
<dbReference type="PANTHER" id="PTHR23236">
    <property type="entry name" value="EUKARYOTIC TRANSLATION INITIATION FACTOR 4B/4H"/>
    <property type="match status" value="1"/>
</dbReference>
<keyword evidence="5" id="KW-0648">Protein biosynthesis</keyword>
<evidence type="ECO:0000313" key="6">
    <source>
        <dbReference type="Proteomes" id="UP001146793"/>
    </source>
</evidence>
<dbReference type="Proteomes" id="UP001146793">
    <property type="component" value="Unassembled WGS sequence"/>
</dbReference>
<dbReference type="SUPFAM" id="SSF54928">
    <property type="entry name" value="RNA-binding domain, RBD"/>
    <property type="match status" value="1"/>
</dbReference>
<dbReference type="PROSITE" id="PS50102">
    <property type="entry name" value="RRM"/>
    <property type="match status" value="1"/>
</dbReference>
<evidence type="ECO:0000313" key="5">
    <source>
        <dbReference type="EMBL" id="KAJ3435266.1"/>
    </source>
</evidence>
<feature type="compositionally biased region" description="Gly residues" evidence="3">
    <location>
        <begin position="219"/>
        <end position="231"/>
    </location>
</feature>
<comment type="caution">
    <text evidence="5">The sequence shown here is derived from an EMBL/GenBank/DDBJ whole genome shotgun (WGS) entry which is preliminary data.</text>
</comment>
<feature type="compositionally biased region" description="Basic residues" evidence="3">
    <location>
        <begin position="184"/>
        <end position="196"/>
    </location>
</feature>
<feature type="domain" description="RRM" evidence="4">
    <location>
        <begin position="89"/>
        <end position="165"/>
    </location>
</feature>
<accession>A0AAV7Z2T8</accession>
<dbReference type="GO" id="GO:0008143">
    <property type="term" value="F:poly(A) binding"/>
    <property type="evidence" value="ECO:0007669"/>
    <property type="project" value="TreeGrafter"/>
</dbReference>
<dbReference type="InterPro" id="IPR012677">
    <property type="entry name" value="Nucleotide-bd_a/b_plait_sf"/>
</dbReference>
<dbReference type="SMART" id="SM00360">
    <property type="entry name" value="RRM"/>
    <property type="match status" value="1"/>
</dbReference>
<sequence>MNVYNELYLKGINRHSTVSGEDSDIRVFLFGKDPFLTVFNKIKSVENQKNKNNLLGMNNQNLLLEEELGLQIPIDDTDRGAVIREENLRSIYVGNLEYKVSEEELKEFFSSIGKVKKVRIPTNLTGQHKGFGYVEFEDKLSVEKAFELNRKKLNGREVVIRNKRTNLPRFNRQTSRTYYSYNRGRGRGWGRGRGRGRGQNYEGNRNYDYQSNRGRGRGRGGGGRGLGGRGGGRGRGRGRGGNKYNFPDPQKVNEN</sequence>
<gene>
    <name evidence="5" type="ORF">M0812_02398</name>
</gene>